<dbReference type="EMBL" id="SWCJ01000013">
    <property type="protein sequence ID" value="TKB53066.1"/>
    <property type="molecule type" value="Genomic_DNA"/>
</dbReference>
<sequence length="168" mass="18433">MRMSSLRAQVAEIIAANPSQMPGQIAAELGVTEFDVVANLPQEMVTVMPRAELDNLMAELPEWGNMTTIVSVAGSIFEFKGSFPMGKVGHGYYNLVTKGDGLHGHLKLDNVAEVALVSKPFMGSESHSIQFFDGDGAIVFKIYLGRDRKRVLLADQVERFTALRNQFS</sequence>
<dbReference type="SUPFAM" id="SSF144064">
    <property type="entry name" value="Heme iron utilization protein-like"/>
    <property type="match status" value="1"/>
</dbReference>
<proteinExistence type="predicted"/>
<accession>A0A4U1BN91</accession>
<name>A0A4U1BN91_9GAMM</name>
<keyword evidence="2" id="KW-1185">Reference proteome</keyword>
<dbReference type="PIRSF" id="PIRSF030840">
    <property type="entry name" value="DUF1008"/>
    <property type="match status" value="1"/>
</dbReference>
<reference evidence="1 2" key="1">
    <citation type="submission" date="2019-04" db="EMBL/GenBank/DDBJ databases">
        <authorList>
            <person name="Hwang J.C."/>
        </authorList>
    </citation>
    <scope>NUCLEOTIDE SEQUENCE [LARGE SCALE GENOMIC DNA]</scope>
    <source>
        <strain evidence="1 2">IMCC35002</strain>
    </source>
</reference>
<dbReference type="Gene3D" id="3.40.1570.10">
    <property type="entry name" value="HemS/ChuS/ChuX like domains"/>
    <property type="match status" value="1"/>
</dbReference>
<dbReference type="Proteomes" id="UP000305675">
    <property type="component" value="Unassembled WGS sequence"/>
</dbReference>
<organism evidence="1 2">
    <name type="scientific">Ferrimonas aestuarii</name>
    <dbReference type="NCBI Taxonomy" id="2569539"/>
    <lineage>
        <taxon>Bacteria</taxon>
        <taxon>Pseudomonadati</taxon>
        <taxon>Pseudomonadota</taxon>
        <taxon>Gammaproteobacteria</taxon>
        <taxon>Alteromonadales</taxon>
        <taxon>Ferrimonadaceae</taxon>
        <taxon>Ferrimonas</taxon>
    </lineage>
</organism>
<dbReference type="Pfam" id="PF06228">
    <property type="entry name" value="ChuX_HutX"/>
    <property type="match status" value="1"/>
</dbReference>
<dbReference type="CDD" id="cd16829">
    <property type="entry name" value="ChuX_HutX-like"/>
    <property type="match status" value="1"/>
</dbReference>
<dbReference type="NCBIfam" id="TIGR04108">
    <property type="entry name" value="HutX"/>
    <property type="match status" value="1"/>
</dbReference>
<evidence type="ECO:0000313" key="2">
    <source>
        <dbReference type="Proteomes" id="UP000305675"/>
    </source>
</evidence>
<gene>
    <name evidence="1" type="primary">hutX</name>
    <name evidence="1" type="ORF">FCL42_15435</name>
</gene>
<evidence type="ECO:0000313" key="1">
    <source>
        <dbReference type="EMBL" id="TKB53066.1"/>
    </source>
</evidence>
<dbReference type="OrthoDB" id="8781266at2"/>
<dbReference type="AlphaFoldDB" id="A0A4U1BN91"/>
<dbReference type="InterPro" id="IPR010413">
    <property type="entry name" value="HutX-like"/>
</dbReference>
<dbReference type="InterPro" id="IPR053733">
    <property type="entry name" value="Heme_Transport_Util_sf"/>
</dbReference>
<comment type="caution">
    <text evidence="1">The sequence shown here is derived from an EMBL/GenBank/DDBJ whole genome shotgun (WGS) entry which is preliminary data.</text>
</comment>
<protein>
    <submittedName>
        <fullName evidence="1">Heme utilization cystosolic carrier protein HutX</fullName>
    </submittedName>
</protein>